<comment type="similarity">
    <text evidence="1 3">Belongs to the type-B carboxylesterase/lipase family.</text>
</comment>
<dbReference type="EC" id="3.1.1.-" evidence="3"/>
<dbReference type="PROSITE" id="PS00122">
    <property type="entry name" value="CARBOXYLESTERASE_B_1"/>
    <property type="match status" value="1"/>
</dbReference>
<sequence>MEFRALHVIIACTVFFTNKSIQVNAENDQRAPVVKTESGAVVGKIETVPHSKAVYQYLGIPYAEPPVGELRFAAPKPAKPWSKIMDATEFGAICQQNRLLLDILKVVGAKMSEDCLSLNVFVPSNIKPSEKIAVMVWIHGGGFVAGSSGFTPGAVLASFNDVIVVSINYRLGVFGFFNVPGTDLKGNYGMLDQVLAFKWVKNNIASFGGDPNRVTIFGESAGGMSVSLHLLSPLSKGLFERAILQSGASSTPLFCGKVSNTAQLELFAKYIKCDLGQDFVQCVRGKSVEDILTTQKLFTLDNFDRRRTQDFVAPVVDGKFLPDLPETLFRAGEFQKGIDVITGLTSNEGGVFAMIRPPSQFKDGLEKDVFEHIVRSQTLYHREKSEIMEDLILFQYTNHTIPQDKNAIRQSMLEIWGDSAFDAPAMLEAQSLAKSGGSTYMYVFNHRANYSRMADWTSVIHGAEIPFLFGAPFKKIPDPWSNSIATKYSETEKGLSLYVMELWTNFAKHGSPNPPDVGPTAITWPVFTEEEQKYLVLDMKPRVERRYKAKKMAFWNQMIPKLAKIVTDERKDANEKVPKDEL</sequence>
<dbReference type="PANTHER" id="PTHR43903">
    <property type="entry name" value="NEUROLIGIN"/>
    <property type="match status" value="1"/>
</dbReference>
<name>A0ABN8RM46_9CNID</name>
<evidence type="ECO:0000313" key="5">
    <source>
        <dbReference type="EMBL" id="CAH3180342.1"/>
    </source>
</evidence>
<reference evidence="5 6" key="1">
    <citation type="submission" date="2022-05" db="EMBL/GenBank/DDBJ databases">
        <authorList>
            <consortium name="Genoscope - CEA"/>
            <person name="William W."/>
        </authorList>
    </citation>
    <scope>NUCLEOTIDE SEQUENCE [LARGE SCALE GENOMIC DNA]</scope>
</reference>
<dbReference type="InterPro" id="IPR002018">
    <property type="entry name" value="CarbesteraseB"/>
</dbReference>
<dbReference type="Proteomes" id="UP001159427">
    <property type="component" value="Unassembled WGS sequence"/>
</dbReference>
<evidence type="ECO:0000259" key="4">
    <source>
        <dbReference type="Pfam" id="PF00135"/>
    </source>
</evidence>
<organism evidence="5 6">
    <name type="scientific">Porites evermanni</name>
    <dbReference type="NCBI Taxonomy" id="104178"/>
    <lineage>
        <taxon>Eukaryota</taxon>
        <taxon>Metazoa</taxon>
        <taxon>Cnidaria</taxon>
        <taxon>Anthozoa</taxon>
        <taxon>Hexacorallia</taxon>
        <taxon>Scleractinia</taxon>
        <taxon>Fungiina</taxon>
        <taxon>Poritidae</taxon>
        <taxon>Porites</taxon>
    </lineage>
</organism>
<evidence type="ECO:0000256" key="2">
    <source>
        <dbReference type="ARBA" id="ARBA00022801"/>
    </source>
</evidence>
<gene>
    <name evidence="5" type="ORF">PEVE_00012876</name>
</gene>
<proteinExistence type="inferred from homology"/>
<dbReference type="SUPFAM" id="SSF53474">
    <property type="entry name" value="alpha/beta-Hydrolases"/>
    <property type="match status" value="1"/>
</dbReference>
<evidence type="ECO:0000256" key="3">
    <source>
        <dbReference type="RuleBase" id="RU361235"/>
    </source>
</evidence>
<keyword evidence="2 3" id="KW-0378">Hydrolase</keyword>
<dbReference type="InterPro" id="IPR019826">
    <property type="entry name" value="Carboxylesterase_B_AS"/>
</dbReference>
<accession>A0ABN8RM46</accession>
<evidence type="ECO:0000313" key="6">
    <source>
        <dbReference type="Proteomes" id="UP001159427"/>
    </source>
</evidence>
<dbReference type="Gene3D" id="3.40.50.1820">
    <property type="entry name" value="alpha/beta hydrolase"/>
    <property type="match status" value="1"/>
</dbReference>
<keyword evidence="6" id="KW-1185">Reference proteome</keyword>
<dbReference type="Pfam" id="PF00135">
    <property type="entry name" value="COesterase"/>
    <property type="match status" value="1"/>
</dbReference>
<evidence type="ECO:0000256" key="1">
    <source>
        <dbReference type="ARBA" id="ARBA00005964"/>
    </source>
</evidence>
<comment type="caution">
    <text evidence="5">The sequence shown here is derived from an EMBL/GenBank/DDBJ whole genome shotgun (WGS) entry which is preliminary data.</text>
</comment>
<feature type="domain" description="Carboxylesterase type B" evidence="4">
    <location>
        <begin position="31"/>
        <end position="555"/>
    </location>
</feature>
<dbReference type="InterPro" id="IPR029058">
    <property type="entry name" value="AB_hydrolase_fold"/>
</dbReference>
<dbReference type="CDD" id="cd00312">
    <property type="entry name" value="Esterase_lipase"/>
    <property type="match status" value="1"/>
</dbReference>
<dbReference type="EMBL" id="CALNXI010001955">
    <property type="protein sequence ID" value="CAH3180342.1"/>
    <property type="molecule type" value="Genomic_DNA"/>
</dbReference>
<dbReference type="InterPro" id="IPR051093">
    <property type="entry name" value="Neuroligin/BSAL"/>
</dbReference>
<protein>
    <recommendedName>
        <fullName evidence="3">Carboxylic ester hydrolase</fullName>
        <ecNumber evidence="3">3.1.1.-</ecNumber>
    </recommendedName>
</protein>